<organism evidence="1 2">
    <name type="scientific">Mycena metata</name>
    <dbReference type="NCBI Taxonomy" id="1033252"/>
    <lineage>
        <taxon>Eukaryota</taxon>
        <taxon>Fungi</taxon>
        <taxon>Dikarya</taxon>
        <taxon>Basidiomycota</taxon>
        <taxon>Agaricomycotina</taxon>
        <taxon>Agaricomycetes</taxon>
        <taxon>Agaricomycetidae</taxon>
        <taxon>Agaricales</taxon>
        <taxon>Marasmiineae</taxon>
        <taxon>Mycenaceae</taxon>
        <taxon>Mycena</taxon>
    </lineage>
</organism>
<evidence type="ECO:0000313" key="1">
    <source>
        <dbReference type="EMBL" id="KAJ7781003.1"/>
    </source>
</evidence>
<accession>A0AAD7KDP9</accession>
<dbReference type="EMBL" id="JARKIB010000004">
    <property type="protein sequence ID" value="KAJ7781003.1"/>
    <property type="molecule type" value="Genomic_DNA"/>
</dbReference>
<protein>
    <submittedName>
        <fullName evidence="1">Uncharacterized protein</fullName>
    </submittedName>
</protein>
<sequence>MHENAEALKKHIEASHMRQPFPCPFANCQPPIPEYGRPLSSVNMFLRKQDLVGHLQLNHSDLLGCELDLCSERLLPSWEPRPPKRPLPAPPDLPLTVLSVSLRMIVDPPPIIPSGWFAQVDANGASSSRFFPPPPTPTPTPWLFPLSMPKTPIGRTPDGRRGLLSRTSSLIIPSSSPDNDDPQYDPQYNFSDIIPVHYNNTIPGMEPEEFMHAPRFCVQNIGEDISTRPDMVRAPPLREFPVLEAPPPQTSIFHEALKAQVFAQYAQGQDHTAASAPD</sequence>
<proteinExistence type="predicted"/>
<name>A0AAD7KDP9_9AGAR</name>
<keyword evidence="2" id="KW-1185">Reference proteome</keyword>
<comment type="caution">
    <text evidence="1">The sequence shown here is derived from an EMBL/GenBank/DDBJ whole genome shotgun (WGS) entry which is preliminary data.</text>
</comment>
<dbReference type="AlphaFoldDB" id="A0AAD7KDP9"/>
<gene>
    <name evidence="1" type="ORF">B0H16DRAFT_1682580</name>
</gene>
<evidence type="ECO:0000313" key="2">
    <source>
        <dbReference type="Proteomes" id="UP001215598"/>
    </source>
</evidence>
<reference evidence="1" key="1">
    <citation type="submission" date="2023-03" db="EMBL/GenBank/DDBJ databases">
        <title>Massive genome expansion in bonnet fungi (Mycena s.s.) driven by repeated elements and novel gene families across ecological guilds.</title>
        <authorList>
            <consortium name="Lawrence Berkeley National Laboratory"/>
            <person name="Harder C.B."/>
            <person name="Miyauchi S."/>
            <person name="Viragh M."/>
            <person name="Kuo A."/>
            <person name="Thoen E."/>
            <person name="Andreopoulos B."/>
            <person name="Lu D."/>
            <person name="Skrede I."/>
            <person name="Drula E."/>
            <person name="Henrissat B."/>
            <person name="Morin E."/>
            <person name="Kohler A."/>
            <person name="Barry K."/>
            <person name="LaButti K."/>
            <person name="Morin E."/>
            <person name="Salamov A."/>
            <person name="Lipzen A."/>
            <person name="Mereny Z."/>
            <person name="Hegedus B."/>
            <person name="Baldrian P."/>
            <person name="Stursova M."/>
            <person name="Weitz H."/>
            <person name="Taylor A."/>
            <person name="Grigoriev I.V."/>
            <person name="Nagy L.G."/>
            <person name="Martin F."/>
            <person name="Kauserud H."/>
        </authorList>
    </citation>
    <scope>NUCLEOTIDE SEQUENCE</scope>
    <source>
        <strain evidence="1">CBHHK182m</strain>
    </source>
</reference>
<dbReference type="Proteomes" id="UP001215598">
    <property type="component" value="Unassembled WGS sequence"/>
</dbReference>